<feature type="compositionally biased region" description="Basic and acidic residues" evidence="1">
    <location>
        <begin position="167"/>
        <end position="181"/>
    </location>
</feature>
<dbReference type="AlphaFoldDB" id="A0A0S4IXQ2"/>
<protein>
    <submittedName>
        <fullName evidence="2">Uncharacterized protein</fullName>
    </submittedName>
</protein>
<evidence type="ECO:0000313" key="2">
    <source>
        <dbReference type="EMBL" id="CUG06813.1"/>
    </source>
</evidence>
<dbReference type="SUPFAM" id="SSF47391">
    <property type="entry name" value="Dimerization-anchoring domain of cAMP-dependent PK regulatory subunit"/>
    <property type="match status" value="1"/>
</dbReference>
<feature type="compositionally biased region" description="Acidic residues" evidence="1">
    <location>
        <begin position="238"/>
        <end position="248"/>
    </location>
</feature>
<organism evidence="2 3">
    <name type="scientific">Bodo saltans</name>
    <name type="common">Flagellated protozoan</name>
    <dbReference type="NCBI Taxonomy" id="75058"/>
    <lineage>
        <taxon>Eukaryota</taxon>
        <taxon>Discoba</taxon>
        <taxon>Euglenozoa</taxon>
        <taxon>Kinetoplastea</taxon>
        <taxon>Metakinetoplastina</taxon>
        <taxon>Eubodonida</taxon>
        <taxon>Bodonidae</taxon>
        <taxon>Bodo</taxon>
    </lineage>
</organism>
<accession>A0A0S4IXQ2</accession>
<dbReference type="CDD" id="cd22981">
    <property type="entry name" value="DD_TbAK-like"/>
    <property type="match status" value="1"/>
</dbReference>
<dbReference type="EMBL" id="CYKH01000614">
    <property type="protein sequence ID" value="CUG06813.1"/>
    <property type="molecule type" value="Genomic_DNA"/>
</dbReference>
<feature type="compositionally biased region" description="Low complexity" evidence="1">
    <location>
        <begin position="139"/>
        <end position="148"/>
    </location>
</feature>
<dbReference type="Proteomes" id="UP000051952">
    <property type="component" value="Unassembled WGS sequence"/>
</dbReference>
<feature type="region of interest" description="Disordered" evidence="1">
    <location>
        <begin position="100"/>
        <end position="248"/>
    </location>
</feature>
<sequence>MSTAASSSLPVNYAKQHAVLALLTSLIESLLLERPDDPLDYLLDELSSGRISAEKKKLTSLIESLLLERPDDPLVYLLDELSSGRISAATAQRYFSTTSTSAHVAGGQETDGHQQHLHHNNDVHAAPPPPGSNSTSDDANAVKPAAAATSHQVERTHISSNSSSGHTEAKHIPAENKEDTSHNVQGEEVDKPSAAAVNVVNGGDDVDGAGVAAEEPLGGGAGQDGDNAAADAEAAEAVVDDEKEGADE</sequence>
<gene>
    <name evidence="2" type="ORF">BSAL_73440</name>
</gene>
<feature type="compositionally biased region" description="Basic and acidic residues" evidence="1">
    <location>
        <begin position="110"/>
        <end position="122"/>
    </location>
</feature>
<feature type="compositionally biased region" description="Low complexity" evidence="1">
    <location>
        <begin position="194"/>
        <end position="213"/>
    </location>
</feature>
<evidence type="ECO:0000256" key="1">
    <source>
        <dbReference type="SAM" id="MobiDB-lite"/>
    </source>
</evidence>
<feature type="compositionally biased region" description="Low complexity" evidence="1">
    <location>
        <begin position="224"/>
        <end position="237"/>
    </location>
</feature>
<evidence type="ECO:0000313" key="3">
    <source>
        <dbReference type="Proteomes" id="UP000051952"/>
    </source>
</evidence>
<dbReference type="VEuPathDB" id="TriTrypDB:BSAL_73440"/>
<proteinExistence type="predicted"/>
<reference evidence="3" key="1">
    <citation type="submission" date="2015-09" db="EMBL/GenBank/DDBJ databases">
        <authorList>
            <consortium name="Pathogen Informatics"/>
        </authorList>
    </citation>
    <scope>NUCLEOTIDE SEQUENCE [LARGE SCALE GENOMIC DNA]</scope>
    <source>
        <strain evidence="3">Lake Konstanz</strain>
    </source>
</reference>
<name>A0A0S4IXQ2_BODSA</name>
<keyword evidence="3" id="KW-1185">Reference proteome</keyword>